<dbReference type="InterPro" id="IPR015943">
    <property type="entry name" value="WD40/YVTN_repeat-like_dom_sf"/>
</dbReference>
<evidence type="ECO:0000256" key="4">
    <source>
        <dbReference type="SAM" id="MobiDB-lite"/>
    </source>
</evidence>
<reference evidence="5 6" key="1">
    <citation type="submission" date="2019-09" db="EMBL/GenBank/DDBJ databases">
        <title>A chromosome-level genome assembly of the Chinese tupelo Nyssa sinensis.</title>
        <authorList>
            <person name="Yang X."/>
            <person name="Kang M."/>
            <person name="Yang Y."/>
            <person name="Xiong H."/>
            <person name="Wang M."/>
            <person name="Zhang Z."/>
            <person name="Wang Z."/>
            <person name="Wu H."/>
            <person name="Ma T."/>
            <person name="Liu J."/>
            <person name="Xi Z."/>
        </authorList>
    </citation>
    <scope>NUCLEOTIDE SEQUENCE [LARGE SCALE GENOMIC DNA]</scope>
    <source>
        <strain evidence="5">J267</strain>
        <tissue evidence="5">Leaf</tissue>
    </source>
</reference>
<keyword evidence="6" id="KW-1185">Reference proteome</keyword>
<name>A0A5J5A689_9ASTE</name>
<evidence type="ECO:0000256" key="3">
    <source>
        <dbReference type="PROSITE-ProRule" id="PRU00221"/>
    </source>
</evidence>
<dbReference type="AlphaFoldDB" id="A0A5J5A689"/>
<keyword evidence="2" id="KW-0677">Repeat</keyword>
<dbReference type="PANTHER" id="PTHR19855:SF31">
    <property type="entry name" value="TRANSCRIPTIONAL REGULATOR STERILE APETALA"/>
    <property type="match status" value="1"/>
</dbReference>
<accession>A0A5J5A689</accession>
<dbReference type="OrthoDB" id="760263at2759"/>
<sequence length="447" mass="49828">MSSSPSSSSQYVEGADGGNGGAGEFERPSSSRRRSGDGVWPDHVVEALASQVAIDASRSVGRLAAAPALFNIFQVCSTWRAVSRSELLWENLTRRIWNRNHLLHHTWRDEYIYRHRTARNFRLSRYIYTTLHFVPSANNNDGLSCRRLALSDHYLAAGFSDGTVRLFHIPTRLHFSTFHPYPRDRLGLFAPAVSGIILSDTQLIFASLDGDIHVATINNAAPLRRSQLGDVLNDGALVDFTGCNRWWVGLYAGVQGRSFHIWDGESEEIVFIGGSLTNTVALNGWRSLTEPTEFVGRVRVTSQETAVACTRLRVIVFDLRHQGIVLGEEEFRRRIIVGTFDASNEAFAVVNSRGVARVRRVFTLEQVCRFPVEVESMRGLLGCMNGVGVYALMCGQGFITAWDSEDGRRLYDFTERIGEANAMVADDRYVAASSTDGTIHLWDFGVQ</sequence>
<dbReference type="SUPFAM" id="SSF50978">
    <property type="entry name" value="WD40 repeat-like"/>
    <property type="match status" value="1"/>
</dbReference>
<dbReference type="Proteomes" id="UP000325577">
    <property type="component" value="Linkage Group LG3"/>
</dbReference>
<dbReference type="InterPro" id="IPR019775">
    <property type="entry name" value="WD40_repeat_CS"/>
</dbReference>
<proteinExistence type="predicted"/>
<dbReference type="InterPro" id="IPR036047">
    <property type="entry name" value="F-box-like_dom_sf"/>
</dbReference>
<dbReference type="EMBL" id="CM018046">
    <property type="protein sequence ID" value="KAA8526615.1"/>
    <property type="molecule type" value="Genomic_DNA"/>
</dbReference>
<dbReference type="InterPro" id="IPR001680">
    <property type="entry name" value="WD40_rpt"/>
</dbReference>
<protein>
    <recommendedName>
        <fullName evidence="7">F-box domain-containing protein</fullName>
    </recommendedName>
</protein>
<evidence type="ECO:0000313" key="6">
    <source>
        <dbReference type="Proteomes" id="UP000325577"/>
    </source>
</evidence>
<evidence type="ECO:0000256" key="2">
    <source>
        <dbReference type="ARBA" id="ARBA00022737"/>
    </source>
</evidence>
<dbReference type="PROSITE" id="PS50082">
    <property type="entry name" value="WD_REPEATS_2"/>
    <property type="match status" value="1"/>
</dbReference>
<organism evidence="5 6">
    <name type="scientific">Nyssa sinensis</name>
    <dbReference type="NCBI Taxonomy" id="561372"/>
    <lineage>
        <taxon>Eukaryota</taxon>
        <taxon>Viridiplantae</taxon>
        <taxon>Streptophyta</taxon>
        <taxon>Embryophyta</taxon>
        <taxon>Tracheophyta</taxon>
        <taxon>Spermatophyta</taxon>
        <taxon>Magnoliopsida</taxon>
        <taxon>eudicotyledons</taxon>
        <taxon>Gunneridae</taxon>
        <taxon>Pentapetalae</taxon>
        <taxon>asterids</taxon>
        <taxon>Cornales</taxon>
        <taxon>Nyssaceae</taxon>
        <taxon>Nyssa</taxon>
    </lineage>
</organism>
<feature type="region of interest" description="Disordered" evidence="4">
    <location>
        <begin position="1"/>
        <end position="38"/>
    </location>
</feature>
<evidence type="ECO:0008006" key="7">
    <source>
        <dbReference type="Google" id="ProtNLM"/>
    </source>
</evidence>
<dbReference type="Gene3D" id="2.130.10.10">
    <property type="entry name" value="YVTN repeat-like/Quinoprotein amine dehydrogenase"/>
    <property type="match status" value="1"/>
</dbReference>
<evidence type="ECO:0000313" key="5">
    <source>
        <dbReference type="EMBL" id="KAA8526615.1"/>
    </source>
</evidence>
<dbReference type="InterPro" id="IPR036322">
    <property type="entry name" value="WD40_repeat_dom_sf"/>
</dbReference>
<dbReference type="PROSITE" id="PS00678">
    <property type="entry name" value="WD_REPEATS_1"/>
    <property type="match status" value="1"/>
</dbReference>
<evidence type="ECO:0000256" key="1">
    <source>
        <dbReference type="ARBA" id="ARBA00022574"/>
    </source>
</evidence>
<dbReference type="Gene3D" id="1.20.1280.50">
    <property type="match status" value="1"/>
</dbReference>
<dbReference type="SUPFAM" id="SSF81383">
    <property type="entry name" value="F-box domain"/>
    <property type="match status" value="1"/>
</dbReference>
<keyword evidence="1 3" id="KW-0853">WD repeat</keyword>
<dbReference type="PANTHER" id="PTHR19855">
    <property type="entry name" value="WD40 REPEAT PROTEIN 12, 37"/>
    <property type="match status" value="1"/>
</dbReference>
<gene>
    <name evidence="5" type="ORF">F0562_008182</name>
</gene>
<feature type="repeat" description="WD" evidence="3">
    <location>
        <begin position="426"/>
        <end position="447"/>
    </location>
</feature>